<keyword evidence="19" id="KW-1185">Reference proteome</keyword>
<dbReference type="Gene3D" id="3.40.50.20">
    <property type="match status" value="1"/>
</dbReference>
<comment type="pathway">
    <text evidence="13">Cell wall biogenesis; peptidoglycan biosynthesis.</text>
</comment>
<evidence type="ECO:0000256" key="5">
    <source>
        <dbReference type="ARBA" id="ARBA00022490"/>
    </source>
</evidence>
<protein>
    <recommendedName>
        <fullName evidence="4 13">D-alanine--D-alanine ligase</fullName>
        <ecNumber evidence="4 13">6.3.2.4</ecNumber>
    </recommendedName>
    <alternativeName>
        <fullName evidence="13">D-Ala-D-Ala ligase</fullName>
    </alternativeName>
    <alternativeName>
        <fullName evidence="13">D-alanylalanine synthetase</fullName>
    </alternativeName>
</protein>
<accession>A0A0S4LDL4</accession>
<dbReference type="GO" id="GO:0005737">
    <property type="term" value="C:cytoplasm"/>
    <property type="evidence" value="ECO:0007669"/>
    <property type="project" value="UniProtKB-SubCell"/>
</dbReference>
<comment type="cofactor">
    <cofactor evidence="1">
        <name>Mn(2+)</name>
        <dbReference type="ChEBI" id="CHEBI:29035"/>
    </cofactor>
</comment>
<organism evidence="18 19">
    <name type="scientific">Candidatus Nitrospira nitrificans</name>
    <dbReference type="NCBI Taxonomy" id="1742973"/>
    <lineage>
        <taxon>Bacteria</taxon>
        <taxon>Pseudomonadati</taxon>
        <taxon>Nitrospirota</taxon>
        <taxon>Nitrospiria</taxon>
        <taxon>Nitrospirales</taxon>
        <taxon>Nitrospiraceae</taxon>
        <taxon>Nitrospira</taxon>
    </lineage>
</organism>
<dbReference type="GO" id="GO:0008716">
    <property type="term" value="F:D-alanine-D-alanine ligase activity"/>
    <property type="evidence" value="ECO:0007669"/>
    <property type="project" value="UniProtKB-UniRule"/>
</dbReference>
<dbReference type="GO" id="GO:0005524">
    <property type="term" value="F:ATP binding"/>
    <property type="evidence" value="ECO:0007669"/>
    <property type="project" value="UniProtKB-UniRule"/>
</dbReference>
<dbReference type="GO" id="GO:0071555">
    <property type="term" value="P:cell wall organization"/>
    <property type="evidence" value="ECO:0007669"/>
    <property type="project" value="UniProtKB-KW"/>
</dbReference>
<feature type="binding site" evidence="15">
    <location>
        <position position="278"/>
    </location>
    <ligand>
        <name>Mg(2+)</name>
        <dbReference type="ChEBI" id="CHEBI:18420"/>
        <label>2</label>
    </ligand>
</feature>
<evidence type="ECO:0000256" key="12">
    <source>
        <dbReference type="ARBA" id="ARBA00047614"/>
    </source>
</evidence>
<dbReference type="PROSITE" id="PS00843">
    <property type="entry name" value="DALA_DALA_LIGASE_1"/>
    <property type="match status" value="1"/>
</dbReference>
<evidence type="ECO:0000256" key="10">
    <source>
        <dbReference type="ARBA" id="ARBA00022984"/>
    </source>
</evidence>
<keyword evidence="11 13" id="KW-0961">Cell wall biogenesis/degradation</keyword>
<evidence type="ECO:0000256" key="7">
    <source>
        <dbReference type="ARBA" id="ARBA00022741"/>
    </source>
</evidence>
<dbReference type="PANTHER" id="PTHR23132">
    <property type="entry name" value="D-ALANINE--D-ALANINE LIGASE"/>
    <property type="match status" value="1"/>
</dbReference>
<evidence type="ECO:0000256" key="3">
    <source>
        <dbReference type="ARBA" id="ARBA00010871"/>
    </source>
</evidence>
<dbReference type="SUPFAM" id="SSF56059">
    <property type="entry name" value="Glutathione synthetase ATP-binding domain-like"/>
    <property type="match status" value="1"/>
</dbReference>
<feature type="domain" description="ATP-grasp" evidence="17">
    <location>
        <begin position="105"/>
        <end position="309"/>
    </location>
</feature>
<evidence type="ECO:0000256" key="11">
    <source>
        <dbReference type="ARBA" id="ARBA00023316"/>
    </source>
</evidence>
<dbReference type="PROSITE" id="PS50975">
    <property type="entry name" value="ATP_GRASP"/>
    <property type="match status" value="1"/>
</dbReference>
<dbReference type="Gene3D" id="3.30.1490.20">
    <property type="entry name" value="ATP-grasp fold, A domain"/>
    <property type="match status" value="1"/>
</dbReference>
<dbReference type="NCBIfam" id="TIGR01205">
    <property type="entry name" value="D_ala_D_alaTIGR"/>
    <property type="match status" value="1"/>
</dbReference>
<dbReference type="PIRSF" id="PIRSF039102">
    <property type="entry name" value="Ddl/VanB"/>
    <property type="match status" value="1"/>
</dbReference>
<evidence type="ECO:0000256" key="16">
    <source>
        <dbReference type="PROSITE-ProRule" id="PRU00409"/>
    </source>
</evidence>
<evidence type="ECO:0000256" key="14">
    <source>
        <dbReference type="PIRSR" id="PIRSR039102-1"/>
    </source>
</evidence>
<comment type="catalytic activity">
    <reaction evidence="12 13">
        <text>2 D-alanine + ATP = D-alanyl-D-alanine + ADP + phosphate + H(+)</text>
        <dbReference type="Rhea" id="RHEA:11224"/>
        <dbReference type="ChEBI" id="CHEBI:15378"/>
        <dbReference type="ChEBI" id="CHEBI:30616"/>
        <dbReference type="ChEBI" id="CHEBI:43474"/>
        <dbReference type="ChEBI" id="CHEBI:57416"/>
        <dbReference type="ChEBI" id="CHEBI:57822"/>
        <dbReference type="ChEBI" id="CHEBI:456216"/>
        <dbReference type="EC" id="6.3.2.4"/>
    </reaction>
</comment>
<dbReference type="NCBIfam" id="NF002378">
    <property type="entry name" value="PRK01372.1"/>
    <property type="match status" value="1"/>
</dbReference>
<evidence type="ECO:0000259" key="17">
    <source>
        <dbReference type="PROSITE" id="PS50975"/>
    </source>
</evidence>
<dbReference type="Proteomes" id="UP000198736">
    <property type="component" value="Unassembled WGS sequence"/>
</dbReference>
<evidence type="ECO:0000256" key="9">
    <source>
        <dbReference type="ARBA" id="ARBA00022960"/>
    </source>
</evidence>
<comment type="function">
    <text evidence="13">Cell wall formation.</text>
</comment>
<dbReference type="Pfam" id="PF01820">
    <property type="entry name" value="Dala_Dala_lig_N"/>
    <property type="match status" value="2"/>
</dbReference>
<gene>
    <name evidence="18" type="primary">ddlB</name>
    <name evidence="13" type="synonym">ddl</name>
    <name evidence="18" type="ORF">COMA2_190020</name>
</gene>
<dbReference type="SUPFAM" id="SSF52440">
    <property type="entry name" value="PreATP-grasp domain"/>
    <property type="match status" value="1"/>
</dbReference>
<dbReference type="InterPro" id="IPR000291">
    <property type="entry name" value="D-Ala_lig_Van_CS"/>
</dbReference>
<keyword evidence="6 13" id="KW-0436">Ligase</keyword>
<dbReference type="OrthoDB" id="9813261at2"/>
<evidence type="ECO:0000256" key="1">
    <source>
        <dbReference type="ARBA" id="ARBA00001936"/>
    </source>
</evidence>
<comment type="similarity">
    <text evidence="3 13">Belongs to the D-alanine--D-alanine ligase family.</text>
</comment>
<comment type="cofactor">
    <cofactor evidence="15">
        <name>Mg(2+)</name>
        <dbReference type="ChEBI" id="CHEBI:18420"/>
    </cofactor>
    <cofactor evidence="15">
        <name>Mn(2+)</name>
        <dbReference type="ChEBI" id="CHEBI:29035"/>
    </cofactor>
    <text evidence="15">Binds 2 magnesium or manganese ions per subunit.</text>
</comment>
<dbReference type="InterPro" id="IPR011761">
    <property type="entry name" value="ATP-grasp"/>
</dbReference>
<dbReference type="GO" id="GO:0046872">
    <property type="term" value="F:metal ion binding"/>
    <property type="evidence" value="ECO:0007669"/>
    <property type="project" value="UniProtKB-KW"/>
</dbReference>
<feature type="active site" evidence="14">
    <location>
        <position position="151"/>
    </location>
</feature>
<sequence>MGPLTNARIGVLMGGRSSERDISLKTGQAVHQALIRRGYDAVPIDVTDRLHRDLEDQKVAVAFLSLHGPGGEDGTVQGFLETLGIPYTGSGVRASAVGMHKAVTKTVLAAHGVPVPPGTVLRKSHKLSLVQVLKKTKLELPIVVKPVSQGSTIGVTIVRRRTQWKEALALAHRYDPEAMVESYIPGHEAAVSILGTAADDPRVLPAVEIVAPDGFYDFSAKYQKGKTRYLCPAPFPAKVMRHIGELTRRTYEALGCEGAARVDFRITPRGRPYVLEINTVPGMTETSLLPMAAAQVGIAYDDLVERILQSALDRANRLARVGPKE</sequence>
<evidence type="ECO:0000256" key="6">
    <source>
        <dbReference type="ARBA" id="ARBA00022598"/>
    </source>
</evidence>
<keyword evidence="8 16" id="KW-0067">ATP-binding</keyword>
<feature type="binding site" evidence="15">
    <location>
        <position position="276"/>
    </location>
    <ligand>
        <name>Mg(2+)</name>
        <dbReference type="ChEBI" id="CHEBI:18420"/>
        <label>1</label>
    </ligand>
</feature>
<feature type="binding site" evidence="15">
    <location>
        <position position="263"/>
    </location>
    <ligand>
        <name>Mg(2+)</name>
        <dbReference type="ChEBI" id="CHEBI:18420"/>
        <label>1</label>
    </ligand>
</feature>
<keyword evidence="15" id="KW-0460">Magnesium</keyword>
<name>A0A0S4LDL4_9BACT</name>
<dbReference type="InterPro" id="IPR011095">
    <property type="entry name" value="Dala_Dala_lig_C"/>
</dbReference>
<dbReference type="AlphaFoldDB" id="A0A0S4LDL4"/>
<comment type="subcellular location">
    <subcellularLocation>
        <location evidence="2 13">Cytoplasm</location>
    </subcellularLocation>
</comment>
<dbReference type="Gene3D" id="3.30.470.20">
    <property type="entry name" value="ATP-grasp fold, B domain"/>
    <property type="match status" value="1"/>
</dbReference>
<evidence type="ECO:0000256" key="4">
    <source>
        <dbReference type="ARBA" id="ARBA00012216"/>
    </source>
</evidence>
<dbReference type="UniPathway" id="UPA00219"/>
<keyword evidence="10 13" id="KW-0573">Peptidoglycan synthesis</keyword>
<feature type="active site" evidence="14">
    <location>
        <position position="19"/>
    </location>
</feature>
<dbReference type="InterPro" id="IPR005905">
    <property type="entry name" value="D_ala_D_ala"/>
</dbReference>
<dbReference type="HAMAP" id="MF_00047">
    <property type="entry name" value="Dala_Dala_lig"/>
    <property type="match status" value="1"/>
</dbReference>
<dbReference type="GO" id="GO:0009252">
    <property type="term" value="P:peptidoglycan biosynthetic process"/>
    <property type="evidence" value="ECO:0007669"/>
    <property type="project" value="UniProtKB-UniRule"/>
</dbReference>
<evidence type="ECO:0000313" key="19">
    <source>
        <dbReference type="Proteomes" id="UP000198736"/>
    </source>
</evidence>
<dbReference type="Pfam" id="PF07478">
    <property type="entry name" value="Dala_Dala_lig_C"/>
    <property type="match status" value="1"/>
</dbReference>
<dbReference type="EC" id="6.3.2.4" evidence="4 13"/>
<evidence type="ECO:0000256" key="15">
    <source>
        <dbReference type="PIRSR" id="PIRSR039102-3"/>
    </source>
</evidence>
<feature type="binding site" evidence="15">
    <location>
        <position position="276"/>
    </location>
    <ligand>
        <name>Mg(2+)</name>
        <dbReference type="ChEBI" id="CHEBI:18420"/>
        <label>2</label>
    </ligand>
</feature>
<keyword evidence="5 13" id="KW-0963">Cytoplasm</keyword>
<keyword evidence="15" id="KW-0464">Manganese</keyword>
<evidence type="ECO:0000256" key="2">
    <source>
        <dbReference type="ARBA" id="ARBA00004496"/>
    </source>
</evidence>
<keyword evidence="7 16" id="KW-0547">Nucleotide-binding</keyword>
<dbReference type="EMBL" id="CZPZ01000011">
    <property type="protein sequence ID" value="CUS34794.1"/>
    <property type="molecule type" value="Genomic_DNA"/>
</dbReference>
<dbReference type="RefSeq" id="WP_090896163.1">
    <property type="nucleotide sequence ID" value="NZ_CZPZ01000011.1"/>
</dbReference>
<evidence type="ECO:0000256" key="13">
    <source>
        <dbReference type="HAMAP-Rule" id="MF_00047"/>
    </source>
</evidence>
<reference evidence="19" key="1">
    <citation type="submission" date="2015-10" db="EMBL/GenBank/DDBJ databases">
        <authorList>
            <person name="Luecker S."/>
            <person name="Luecker S."/>
        </authorList>
    </citation>
    <scope>NUCLEOTIDE SEQUENCE [LARGE SCALE GENOMIC DNA]</scope>
</reference>
<evidence type="ECO:0000256" key="8">
    <source>
        <dbReference type="ARBA" id="ARBA00022840"/>
    </source>
</evidence>
<dbReference type="GO" id="GO:0008360">
    <property type="term" value="P:regulation of cell shape"/>
    <property type="evidence" value="ECO:0007669"/>
    <property type="project" value="UniProtKB-KW"/>
</dbReference>
<dbReference type="STRING" id="1742973.COMA2_190020"/>
<proteinExistence type="inferred from homology"/>
<dbReference type="InterPro" id="IPR011127">
    <property type="entry name" value="Dala_Dala_lig_N"/>
</dbReference>
<keyword evidence="15" id="KW-0479">Metal-binding</keyword>
<feature type="active site" evidence="14">
    <location>
        <position position="287"/>
    </location>
</feature>
<evidence type="ECO:0000313" key="18">
    <source>
        <dbReference type="EMBL" id="CUS34794.1"/>
    </source>
</evidence>
<dbReference type="InterPro" id="IPR013815">
    <property type="entry name" value="ATP_grasp_subdomain_1"/>
</dbReference>
<dbReference type="InterPro" id="IPR016185">
    <property type="entry name" value="PreATP-grasp_dom_sf"/>
</dbReference>
<dbReference type="PANTHER" id="PTHR23132:SF23">
    <property type="entry name" value="D-ALANINE--D-ALANINE LIGASE B"/>
    <property type="match status" value="1"/>
</dbReference>
<keyword evidence="9 13" id="KW-0133">Cell shape</keyword>
<dbReference type="PROSITE" id="PS00844">
    <property type="entry name" value="DALA_DALA_LIGASE_2"/>
    <property type="match status" value="1"/>
</dbReference>